<comment type="caution">
    <text evidence="1">The sequence shown here is derived from an EMBL/GenBank/DDBJ whole genome shotgun (WGS) entry which is preliminary data.</text>
</comment>
<dbReference type="OrthoDB" id="3916381at2759"/>
<dbReference type="EMBL" id="JAESVG020000003">
    <property type="protein sequence ID" value="KAG8629364.1"/>
    <property type="molecule type" value="Genomic_DNA"/>
</dbReference>
<reference evidence="1" key="1">
    <citation type="submission" date="2021-07" db="EMBL/GenBank/DDBJ databases">
        <title>Elsinoe batatas strain:CRI-CJ2 Genome sequencing and assembly.</title>
        <authorList>
            <person name="Huang L."/>
        </authorList>
    </citation>
    <scope>NUCLEOTIDE SEQUENCE</scope>
    <source>
        <strain evidence="1">CRI-CJ2</strain>
    </source>
</reference>
<name>A0A8K0L6F6_9PEZI</name>
<dbReference type="Proteomes" id="UP000809789">
    <property type="component" value="Unassembled WGS sequence"/>
</dbReference>
<sequence>MYTVTDIPAFREQILANANFIYAKSKSTSWTGIGPQFEVVLSSVQEGSNFAASIVDINNNELYVTADIDANPAMAVFKLLTRMTDRLAVDLRNLEPREHTLATNVVQAPAKEA</sequence>
<gene>
    <name evidence="1" type="ORF">KVT40_003229</name>
</gene>
<evidence type="ECO:0000313" key="1">
    <source>
        <dbReference type="EMBL" id="KAG8629364.1"/>
    </source>
</evidence>
<protein>
    <submittedName>
        <fullName evidence="1">Uncharacterized protein</fullName>
    </submittedName>
</protein>
<proteinExistence type="predicted"/>
<evidence type="ECO:0000313" key="2">
    <source>
        <dbReference type="Proteomes" id="UP000809789"/>
    </source>
</evidence>
<organism evidence="1 2">
    <name type="scientific">Elsinoe batatas</name>
    <dbReference type="NCBI Taxonomy" id="2601811"/>
    <lineage>
        <taxon>Eukaryota</taxon>
        <taxon>Fungi</taxon>
        <taxon>Dikarya</taxon>
        <taxon>Ascomycota</taxon>
        <taxon>Pezizomycotina</taxon>
        <taxon>Dothideomycetes</taxon>
        <taxon>Dothideomycetidae</taxon>
        <taxon>Myriangiales</taxon>
        <taxon>Elsinoaceae</taxon>
        <taxon>Elsinoe</taxon>
    </lineage>
</organism>
<accession>A0A8K0L6F6</accession>
<dbReference type="AlphaFoldDB" id="A0A8K0L6F6"/>
<keyword evidence="2" id="KW-1185">Reference proteome</keyword>